<organism evidence="3 4">
    <name type="scientific">Neosartorya fischeri (strain ATCC 1020 / DSM 3700 / CBS 544.65 / FGSC A1164 / JCM 1740 / NRRL 181 / WB 181)</name>
    <name type="common">Aspergillus fischerianus</name>
    <dbReference type="NCBI Taxonomy" id="331117"/>
    <lineage>
        <taxon>Eukaryota</taxon>
        <taxon>Fungi</taxon>
        <taxon>Dikarya</taxon>
        <taxon>Ascomycota</taxon>
        <taxon>Pezizomycotina</taxon>
        <taxon>Eurotiomycetes</taxon>
        <taxon>Eurotiomycetidae</taxon>
        <taxon>Eurotiales</taxon>
        <taxon>Aspergillaceae</taxon>
        <taxon>Aspergillus</taxon>
        <taxon>Aspergillus subgen. Fumigati</taxon>
    </lineage>
</organism>
<reference evidence="4" key="1">
    <citation type="journal article" date="2008" name="PLoS Genet.">
        <title>Genomic islands in the pathogenic filamentous fungus Aspergillus fumigatus.</title>
        <authorList>
            <person name="Fedorova N.D."/>
            <person name="Khaldi N."/>
            <person name="Joardar V.S."/>
            <person name="Maiti R."/>
            <person name="Amedeo P."/>
            <person name="Anderson M.J."/>
            <person name="Crabtree J."/>
            <person name="Silva J.C."/>
            <person name="Badger J.H."/>
            <person name="Albarraq A."/>
            <person name="Angiuoli S."/>
            <person name="Bussey H."/>
            <person name="Bowyer P."/>
            <person name="Cotty P.J."/>
            <person name="Dyer P.S."/>
            <person name="Egan A."/>
            <person name="Galens K."/>
            <person name="Fraser-Liggett C.M."/>
            <person name="Haas B.J."/>
            <person name="Inman J.M."/>
            <person name="Kent R."/>
            <person name="Lemieux S."/>
            <person name="Malavazi I."/>
            <person name="Orvis J."/>
            <person name="Roemer T."/>
            <person name="Ronning C.M."/>
            <person name="Sundaram J.P."/>
            <person name="Sutton G."/>
            <person name="Turner G."/>
            <person name="Venter J.C."/>
            <person name="White O.R."/>
            <person name="Whitty B.R."/>
            <person name="Youngman P."/>
            <person name="Wolfe K.H."/>
            <person name="Goldman G.H."/>
            <person name="Wortman J.R."/>
            <person name="Jiang B."/>
            <person name="Denning D.W."/>
            <person name="Nierman W.C."/>
        </authorList>
    </citation>
    <scope>NUCLEOTIDE SEQUENCE [LARGE SCALE GENOMIC DNA]</scope>
    <source>
        <strain evidence="4">ATCC 1020 / DSM 3700 / CBS 544.65 / FGSC A1164 / JCM 1740 / NRRL 181 / WB 181</strain>
    </source>
</reference>
<sequence>MTLRAGDPVGSRLAAHAAAFISAEGHDIHIAMAGTSRYDDDERQFVPPNFHKSLEELLKRYLPENLGLQFREDAKKLEELADKVANTEARYTDRQKTFWHSLWYHVGDTKETLDAWVALIPNEYGLAVVKTGLAVVFKLAEKSAERRQKIERTFVAIREALTRADPAKRSFRSNEEICVSADHLNRSIVECIEDMILLTSKEKTSWRQKLATAPKFRHRTPPPDPDVILGKLEEAREEFERVVDLVRDNVIEGTGLLTQSMAMRLPGMHRNILETNESLRVFDEKQDERDKDYKRGYEALYRQRTEIERLRREIRYTRKSKLLIKGDQLLYILTGLPISDNCELADLRQMLQRPNDDLQKCLSYKGKLNTETQGQVQESVLRSNRVLGWLNRPESDLILVDANIDDPGMPKTTPLSVLCATLVTSMVTAHPEDVVVFHFCGQHFLPKDAWYGPNGLVRFLAMQLLVRLLEMKRCDLDFIDDWDSVEGLENHDLSYLCDLLYHLIAQFSTQTTVYCVIDTISLFDNPRTLPDLKVVMDCFHGIVRDTSLSPAVKILLTNPMHSKRTMKQLPIFQDDPSRLVNLIPATLTSAAPISDRVVGRAISRQSPTSRPRIRGRYGADLGRTW</sequence>
<dbReference type="OrthoDB" id="5419927at2759"/>
<accession>A1DKU3</accession>
<protein>
    <submittedName>
        <fullName evidence="3">Uncharacterized protein</fullName>
    </submittedName>
</protein>
<evidence type="ECO:0000256" key="2">
    <source>
        <dbReference type="SAM" id="MobiDB-lite"/>
    </source>
</evidence>
<gene>
    <name evidence="3" type="ORF">NFIA_047490</name>
</gene>
<dbReference type="KEGG" id="nfi:NFIA_047490"/>
<dbReference type="PANTHER" id="PTHR40619:SF3">
    <property type="entry name" value="FUNGAL STAND N-TERMINAL GOODBYE DOMAIN-CONTAINING PROTEIN"/>
    <property type="match status" value="1"/>
</dbReference>
<evidence type="ECO:0000313" key="3">
    <source>
        <dbReference type="EMBL" id="EAW15414.1"/>
    </source>
</evidence>
<name>A1DKU3_NEOFI</name>
<dbReference type="Proteomes" id="UP000006702">
    <property type="component" value="Unassembled WGS sequence"/>
</dbReference>
<dbReference type="VEuPathDB" id="FungiDB:NFIA_047490"/>
<dbReference type="RefSeq" id="XP_001257311.1">
    <property type="nucleotide sequence ID" value="XM_001257310.1"/>
</dbReference>
<dbReference type="EMBL" id="DS027698">
    <property type="protein sequence ID" value="EAW15414.1"/>
    <property type="molecule type" value="Genomic_DNA"/>
</dbReference>
<keyword evidence="1" id="KW-0175">Coiled coil</keyword>
<feature type="coiled-coil region" evidence="1">
    <location>
        <begin position="70"/>
        <end position="97"/>
    </location>
</feature>
<dbReference type="AlphaFoldDB" id="A1DKU3"/>
<proteinExistence type="predicted"/>
<dbReference type="HOGENOM" id="CLU_027356_1_0_1"/>
<evidence type="ECO:0000313" key="4">
    <source>
        <dbReference type="Proteomes" id="UP000006702"/>
    </source>
</evidence>
<evidence type="ECO:0000256" key="1">
    <source>
        <dbReference type="SAM" id="Coils"/>
    </source>
</evidence>
<dbReference type="PANTHER" id="PTHR40619">
    <property type="entry name" value="FUNGAL STAND N-TERMINAL GOODBYE DOMAIN-CONTAINING PROTEIN"/>
    <property type="match status" value="1"/>
</dbReference>
<feature type="region of interest" description="Disordered" evidence="2">
    <location>
        <begin position="601"/>
        <end position="625"/>
    </location>
</feature>
<keyword evidence="4" id="KW-1185">Reference proteome</keyword>
<dbReference type="GeneID" id="4583825"/>
<dbReference type="eggNOG" id="ENOG502SJIY">
    <property type="taxonomic scope" value="Eukaryota"/>
</dbReference>
<dbReference type="OMA" id="PWINLIP"/>